<dbReference type="EMBL" id="GL377306">
    <property type="protein sequence ID" value="EFI97286.1"/>
    <property type="molecule type" value="Genomic_DNA"/>
</dbReference>
<organism evidence="2">
    <name type="scientific">Schizophyllum commune (strain H4-8 / FGSC 9210)</name>
    <name type="common">Split gill fungus</name>
    <dbReference type="NCBI Taxonomy" id="578458"/>
    <lineage>
        <taxon>Eukaryota</taxon>
        <taxon>Fungi</taxon>
        <taxon>Dikarya</taxon>
        <taxon>Basidiomycota</taxon>
        <taxon>Agaricomycotina</taxon>
        <taxon>Agaricomycetes</taxon>
        <taxon>Agaricomycetidae</taxon>
        <taxon>Agaricales</taxon>
        <taxon>Schizophyllaceae</taxon>
        <taxon>Schizophyllum</taxon>
    </lineage>
</organism>
<reference evidence="1 2" key="1">
    <citation type="journal article" date="2010" name="Nat. Biotechnol.">
        <title>Genome sequence of the model mushroom Schizophyllum commune.</title>
        <authorList>
            <person name="Ohm R.A."/>
            <person name="de Jong J.F."/>
            <person name="Lugones L.G."/>
            <person name="Aerts A."/>
            <person name="Kothe E."/>
            <person name="Stajich J.E."/>
            <person name="de Vries R.P."/>
            <person name="Record E."/>
            <person name="Levasseur A."/>
            <person name="Baker S.E."/>
            <person name="Bartholomew K.A."/>
            <person name="Coutinho P.M."/>
            <person name="Erdmann S."/>
            <person name="Fowler T.J."/>
            <person name="Gathman A.C."/>
            <person name="Lombard V."/>
            <person name="Henrissat B."/>
            <person name="Knabe N."/>
            <person name="Kuees U."/>
            <person name="Lilly W.W."/>
            <person name="Lindquist E."/>
            <person name="Lucas S."/>
            <person name="Magnuson J.K."/>
            <person name="Piumi F."/>
            <person name="Raudaskoski M."/>
            <person name="Salamov A."/>
            <person name="Schmutz J."/>
            <person name="Schwarze F.W.M.R."/>
            <person name="vanKuyk P.A."/>
            <person name="Horton J.S."/>
            <person name="Grigoriev I.V."/>
            <person name="Woesten H.A.B."/>
        </authorList>
    </citation>
    <scope>NUCLEOTIDE SEQUENCE [LARGE SCALE GENOMIC DNA]</scope>
    <source>
        <strain evidence="2">H4-8 / FGSC 9210</strain>
    </source>
</reference>
<protein>
    <submittedName>
        <fullName evidence="1">Expressed protein</fullName>
    </submittedName>
</protein>
<accession>D8Q4S3</accession>
<dbReference type="RefSeq" id="XP_003032189.1">
    <property type="nucleotide sequence ID" value="XM_003032143.1"/>
</dbReference>
<dbReference type="VEuPathDB" id="FungiDB:SCHCODRAFT_02502854"/>
<dbReference type="KEGG" id="scm:SCHCO_02502854"/>
<gene>
    <name evidence="1" type="ORF">SCHCODRAFT_85203</name>
</gene>
<sequence length="74" mass="8340">MKCNDERSTASSTFALFLRPLIGLYLNIARSSRQDINGPNHPEAKYGAAVVERGPLSPIRRDLHWHIEAINTPR</sequence>
<proteinExistence type="predicted"/>
<dbReference type="GeneID" id="9596275"/>
<keyword evidence="2" id="KW-1185">Reference proteome</keyword>
<dbReference type="InParanoid" id="D8Q4S3"/>
<dbReference type="Proteomes" id="UP000007431">
    <property type="component" value="Unassembled WGS sequence"/>
</dbReference>
<evidence type="ECO:0000313" key="2">
    <source>
        <dbReference type="Proteomes" id="UP000007431"/>
    </source>
</evidence>
<dbReference type="HOGENOM" id="CLU_2689210_0_0_1"/>
<dbReference type="AlphaFoldDB" id="D8Q4S3"/>
<name>D8Q4S3_SCHCM</name>
<evidence type="ECO:0000313" key="1">
    <source>
        <dbReference type="EMBL" id="EFI97286.1"/>
    </source>
</evidence>